<gene>
    <name evidence="1" type="ORF">WKW80_16720</name>
</gene>
<protein>
    <submittedName>
        <fullName evidence="1">Uncharacterized protein</fullName>
    </submittedName>
</protein>
<comment type="caution">
    <text evidence="1">The sequence shown here is derived from an EMBL/GenBank/DDBJ whole genome shotgun (WGS) entry which is preliminary data.</text>
</comment>
<dbReference type="EMBL" id="JBBKZV010000009">
    <property type="protein sequence ID" value="MEJ8823659.1"/>
    <property type="molecule type" value="Genomic_DNA"/>
</dbReference>
<evidence type="ECO:0000313" key="1">
    <source>
        <dbReference type="EMBL" id="MEJ8823659.1"/>
    </source>
</evidence>
<dbReference type="RefSeq" id="WP_340364690.1">
    <property type="nucleotide sequence ID" value="NZ_JBBKZV010000009.1"/>
</dbReference>
<name>A0ABU8W0T5_9BURK</name>
<proteinExistence type="predicted"/>
<evidence type="ECO:0000313" key="2">
    <source>
        <dbReference type="Proteomes" id="UP001363010"/>
    </source>
</evidence>
<accession>A0ABU8W0T5</accession>
<organism evidence="1 2">
    <name type="scientific">Variovorax humicola</name>
    <dbReference type="NCBI Taxonomy" id="1769758"/>
    <lineage>
        <taxon>Bacteria</taxon>
        <taxon>Pseudomonadati</taxon>
        <taxon>Pseudomonadota</taxon>
        <taxon>Betaproteobacteria</taxon>
        <taxon>Burkholderiales</taxon>
        <taxon>Comamonadaceae</taxon>
        <taxon>Variovorax</taxon>
    </lineage>
</organism>
<sequence length="58" mass="6647">MKNRMDTVALCASDEERCVGDRPEKQVRQTSSQCCPWDNWHPITDLDSYMADALATTR</sequence>
<dbReference type="Proteomes" id="UP001363010">
    <property type="component" value="Unassembled WGS sequence"/>
</dbReference>
<keyword evidence="2" id="KW-1185">Reference proteome</keyword>
<reference evidence="1 2" key="1">
    <citation type="submission" date="2024-03" db="EMBL/GenBank/DDBJ databases">
        <title>Novel species of the genus Variovorax.</title>
        <authorList>
            <person name="Liu Q."/>
            <person name="Xin Y.-H."/>
        </authorList>
    </citation>
    <scope>NUCLEOTIDE SEQUENCE [LARGE SCALE GENOMIC DNA]</scope>
    <source>
        <strain evidence="1 2">KACC 18501</strain>
    </source>
</reference>